<feature type="transmembrane region" description="Helical" evidence="1">
    <location>
        <begin position="127"/>
        <end position="150"/>
    </location>
</feature>
<evidence type="ECO:0000256" key="1">
    <source>
        <dbReference type="SAM" id="Phobius"/>
    </source>
</evidence>
<dbReference type="RefSeq" id="WP_256530920.1">
    <property type="nucleotide sequence ID" value="NZ_CP101824.1"/>
</dbReference>
<protein>
    <submittedName>
        <fullName evidence="2">VanZ family protein</fullName>
    </submittedName>
</protein>
<dbReference type="EMBL" id="JBHSAQ010000006">
    <property type="protein sequence ID" value="MFC3958579.1"/>
    <property type="molecule type" value="Genomic_DNA"/>
</dbReference>
<sequence length="157" mass="15894">MSDSTDPPLEGRTDADRRTTRNQLVVRWLTLLAVVGVVLLGSITAASLPVPPGTSLLGLTASQTRHLLAYAGLAVVLAPIVTGTAPSDRGVGRLALVVCLVIGFGAAVELVQAGLSHRAGTVADVGVNAVGAALGLAGVEVLVTGVELLARVRDGFR</sequence>
<comment type="caution">
    <text evidence="2">The sequence shown here is derived from an EMBL/GenBank/DDBJ whole genome shotgun (WGS) entry which is preliminary data.</text>
</comment>
<dbReference type="Proteomes" id="UP001595846">
    <property type="component" value="Unassembled WGS sequence"/>
</dbReference>
<feature type="transmembrane region" description="Helical" evidence="1">
    <location>
        <begin position="25"/>
        <end position="47"/>
    </location>
</feature>
<accession>A0ABD5NNQ1</accession>
<feature type="transmembrane region" description="Helical" evidence="1">
    <location>
        <begin position="67"/>
        <end position="87"/>
    </location>
</feature>
<keyword evidence="3" id="KW-1185">Reference proteome</keyword>
<dbReference type="NCBIfam" id="NF037970">
    <property type="entry name" value="vanZ_1"/>
    <property type="match status" value="1"/>
</dbReference>
<reference evidence="2 3" key="1">
    <citation type="journal article" date="2019" name="Int. J. Syst. Evol. Microbiol.">
        <title>The Global Catalogue of Microorganisms (GCM) 10K type strain sequencing project: providing services to taxonomists for standard genome sequencing and annotation.</title>
        <authorList>
            <consortium name="The Broad Institute Genomics Platform"/>
            <consortium name="The Broad Institute Genome Sequencing Center for Infectious Disease"/>
            <person name="Wu L."/>
            <person name="Ma J."/>
        </authorList>
    </citation>
    <scope>NUCLEOTIDE SEQUENCE [LARGE SCALE GENOMIC DNA]</scope>
    <source>
        <strain evidence="2 3">IBRC-M 10256</strain>
    </source>
</reference>
<dbReference type="AlphaFoldDB" id="A0ABD5NNQ1"/>
<gene>
    <name evidence="2" type="ORF">ACFOUR_09395</name>
</gene>
<name>A0ABD5NNQ1_9EURY</name>
<dbReference type="GeneID" id="73903629"/>
<evidence type="ECO:0000313" key="2">
    <source>
        <dbReference type="EMBL" id="MFC3958579.1"/>
    </source>
</evidence>
<organism evidence="2 3">
    <name type="scientific">Halovivax cerinus</name>
    <dbReference type="NCBI Taxonomy" id="1487865"/>
    <lineage>
        <taxon>Archaea</taxon>
        <taxon>Methanobacteriati</taxon>
        <taxon>Methanobacteriota</taxon>
        <taxon>Stenosarchaea group</taxon>
        <taxon>Halobacteria</taxon>
        <taxon>Halobacteriales</taxon>
        <taxon>Natrialbaceae</taxon>
        <taxon>Halovivax</taxon>
    </lineage>
</organism>
<feature type="transmembrane region" description="Helical" evidence="1">
    <location>
        <begin position="94"/>
        <end position="115"/>
    </location>
</feature>
<keyword evidence="1" id="KW-1133">Transmembrane helix</keyword>
<keyword evidence="1" id="KW-0812">Transmembrane</keyword>
<evidence type="ECO:0000313" key="3">
    <source>
        <dbReference type="Proteomes" id="UP001595846"/>
    </source>
</evidence>
<keyword evidence="1" id="KW-0472">Membrane</keyword>
<proteinExistence type="predicted"/>